<feature type="compositionally biased region" description="Basic residues" evidence="1">
    <location>
        <begin position="411"/>
        <end position="420"/>
    </location>
</feature>
<feature type="compositionally biased region" description="Polar residues" evidence="1">
    <location>
        <begin position="449"/>
        <end position="469"/>
    </location>
</feature>
<feature type="compositionally biased region" description="Polar residues" evidence="1">
    <location>
        <begin position="54"/>
        <end position="84"/>
    </location>
</feature>
<reference evidence="3 4" key="1">
    <citation type="journal article" date="2021" name="Sci. Rep.">
        <title>The genome of the diatom Chaetoceros tenuissimus carries an ancient integrated fragment of an extant virus.</title>
        <authorList>
            <person name="Hongo Y."/>
            <person name="Kimura K."/>
            <person name="Takaki Y."/>
            <person name="Yoshida Y."/>
            <person name="Baba S."/>
            <person name="Kobayashi G."/>
            <person name="Nagasaki K."/>
            <person name="Hano T."/>
            <person name="Tomaru Y."/>
        </authorList>
    </citation>
    <scope>NUCLEOTIDE SEQUENCE [LARGE SCALE GENOMIC DNA]</scope>
    <source>
        <strain evidence="3 4">NIES-3715</strain>
    </source>
</reference>
<feature type="compositionally biased region" description="Polar residues" evidence="1">
    <location>
        <begin position="226"/>
        <end position="250"/>
    </location>
</feature>
<accession>A0AAD3D004</accession>
<dbReference type="Proteomes" id="UP001054902">
    <property type="component" value="Unassembled WGS sequence"/>
</dbReference>
<feature type="compositionally biased region" description="Polar residues" evidence="1">
    <location>
        <begin position="99"/>
        <end position="110"/>
    </location>
</feature>
<feature type="compositionally biased region" description="Low complexity" evidence="1">
    <location>
        <begin position="85"/>
        <end position="98"/>
    </location>
</feature>
<dbReference type="CDD" id="cd22249">
    <property type="entry name" value="UDM1_RNF168_RNF169-like"/>
    <property type="match status" value="2"/>
</dbReference>
<feature type="compositionally biased region" description="Low complexity" evidence="1">
    <location>
        <begin position="212"/>
        <end position="225"/>
    </location>
</feature>
<keyword evidence="4" id="KW-1185">Reference proteome</keyword>
<proteinExistence type="predicted"/>
<gene>
    <name evidence="3" type="ORF">CTEN210_11777</name>
</gene>
<feature type="compositionally biased region" description="Basic and acidic residues" evidence="1">
    <location>
        <begin position="293"/>
        <end position="337"/>
    </location>
</feature>
<sequence>MFGGFGNNNQQQGSSFFGSSNNTNNNNSGFGGSSPFGGASSSNVNANQQQQQQTSFGTPFGSSQNVVASSGFGSSSNTVASPFGQSNQVMNQQQQSSSTFASPFGQSSNIAAPAANTGFGQSSNTTGMSNSGLFGQQSNTNTAASTGFGTSTTTFGSSSNTTSFGASTSNANTGFGTSNMTSGFGNSSNTMQSPFGASSNTTQNTGSFFGQGANTASSGTTGASTFGNPFTPATNAQSNSFATPFGTTTSGNTNEDDMGDDDNNGHFENQEWTPSTSTTATSGNKEWVAPSSTHHDKDDKQKELASLKAKLEERKKKLLEMKMKKIQEQKHEKDEKNLNPSANTFVPGTNFSSSQATASETPFDKNKGTAGFQAFQSRKAGRKTPNASNDTSVAPSDETEKASNTMDARIPRKRRNKKHSQQQQSQQEDTNAEEERQSALAAKNAQRFAKTQNRTSINMLPQELQQSAKSYDPSSSNLTSSSTPPPQSSSEPQGNLVGLCPHMCPDEELIRREGEGDIQILEMPHATIHPKEWTLRNTCVKRFRRSAADFKLDIPELVRPPHVLEKTCAYLEEWVMERDRQGVDARYVNNPIVSTNDGIPPSLDVYQFIWDRTRMIRKDFILQNYTGTSGRCNAIAVRCHERIARWHALVEHQLSHLDDFVKMQSQQNIQELGATMKSLNMFYDDAAKRSTVEGEVQDSKLLHGCQSNAVLGGQSPKDYDGKELMNAQDSTSISNRIIGNSSSGSGTAEPELRGLYILLTINNDGGMEVLKYAARLSRDRPEIFNSKPVQLAMQVYKARKDYNYAKFFSILRDPSTPYLFACIMFKYVETMRKTAFRIMSRTFGVRRKDTGESIYDHYPLQDLVHLLCFENLEEARKACEHYNITVKSMKVSEDSDQAFDIIFWRKTDFKEPRDPEKGTVLPLRPWKMNRVIESKLGGTTRLGICRGEVSGAGATLDPSFSIENAKRLAEAAKMRKEQRAKQQLVLEEAQRKELLMKKKLEMMKMEKEKKAREERERLEKLTQIKAAEDEARKRKQEIALQKQEQEREEQRRRELEQQRKLQEEEELRQRQIQEECARKERIAQEEQRRRDEEARKLKEEEERQNRLRKEAEAKRLREEEEARLRQLEEERKRQLELERKRQLEQERIRKAKEEEEKRIEAEWKAKTDLARKLLVMKKLASFLDMKRGSKDATKATIESLNLLRDKPIDFSSLQNEARVVDTSFQDCLDSQSLDSLLYQAGTDTTSRMPIEKILFESMVTMNSFNSIAQMKLHPREAKNVALLQIGVLIDGSRQSIDLDLVRMWIDHRLQLNQVHVLSNNANEVRCQCSCFDSMEDAYSHCDAILVILADESSSSSLGSSTMGSTPVYSFALEGCVSSKQLDKKLWNGCNSLVKSFANSIKDPSNIGQLRIIEKHTLSSLSATILRKSLQSFDNDYALSSKLPSQMQRLEKEIYIQDLILHCINALVYLFENICDLSETKTAPQQVFFDYTELVQYFDKDEGLPYDWQVTLIASRLQDALWHIFPSLVQEEPSFEEFLSNVLSDSPLHVQQECAKIHSEGNLVECLDVGLRWKESQLYPNDSLSQYTLYLPAGRPLVLMEHYLTSRIQPKDIEARVVHEYDHTDELNDAFDHNKYNSLEKEDNEAMQLQDENQDPYELPSYPSSSTKRQLTVSEKDNELTIKKKRSKVYSEDLIQSREFTSNLERIANDTLGIQDMIGNPLFARLIASDESLQRLVRDV</sequence>
<feature type="compositionally biased region" description="Low complexity" evidence="1">
    <location>
        <begin position="7"/>
        <end position="28"/>
    </location>
</feature>
<feature type="compositionally biased region" description="Polar residues" evidence="1">
    <location>
        <begin position="338"/>
        <end position="360"/>
    </location>
</feature>
<feature type="compositionally biased region" description="Low complexity" evidence="1">
    <location>
        <begin position="36"/>
        <end position="53"/>
    </location>
</feature>
<feature type="region of interest" description="Disordered" evidence="1">
    <location>
        <begin position="1"/>
        <end position="138"/>
    </location>
</feature>
<dbReference type="InterPro" id="IPR005062">
    <property type="entry name" value="SAC3/GANP/THP3_conserved"/>
</dbReference>
<feature type="domain" description="SAC3/GANP/THP3 conserved" evidence="2">
    <location>
        <begin position="747"/>
        <end position="887"/>
    </location>
</feature>
<dbReference type="GO" id="GO:0070390">
    <property type="term" value="C:transcription export complex 2"/>
    <property type="evidence" value="ECO:0007669"/>
    <property type="project" value="TreeGrafter"/>
</dbReference>
<evidence type="ECO:0000256" key="1">
    <source>
        <dbReference type="SAM" id="MobiDB-lite"/>
    </source>
</evidence>
<feature type="compositionally biased region" description="Polar residues" evidence="1">
    <location>
        <begin position="183"/>
        <end position="208"/>
    </location>
</feature>
<dbReference type="InterPro" id="IPR045107">
    <property type="entry name" value="SAC3/GANP/THP3"/>
</dbReference>
<feature type="compositionally biased region" description="Polar residues" evidence="1">
    <location>
        <begin position="385"/>
        <end position="394"/>
    </location>
</feature>
<feature type="region of interest" description="Disordered" evidence="1">
    <location>
        <begin position="1083"/>
        <end position="1109"/>
    </location>
</feature>
<dbReference type="Pfam" id="PF03399">
    <property type="entry name" value="SAC3_GANP"/>
    <property type="match status" value="2"/>
</dbReference>
<dbReference type="GO" id="GO:0006406">
    <property type="term" value="P:mRNA export from nucleus"/>
    <property type="evidence" value="ECO:0007669"/>
    <property type="project" value="TreeGrafter"/>
</dbReference>
<feature type="compositionally biased region" description="Low complexity" evidence="1">
    <location>
        <begin position="470"/>
        <end position="492"/>
    </location>
</feature>
<comment type="caution">
    <text evidence="3">The sequence shown here is derived from an EMBL/GenBank/DDBJ whole genome shotgun (WGS) entry which is preliminary data.</text>
</comment>
<dbReference type="PANTHER" id="PTHR12436:SF3">
    <property type="entry name" value="GERMINAL-CENTER ASSOCIATED NUCLEAR PROTEIN"/>
    <property type="match status" value="1"/>
</dbReference>
<name>A0AAD3D004_9STRA</name>
<evidence type="ECO:0000313" key="4">
    <source>
        <dbReference type="Proteomes" id="UP001054902"/>
    </source>
</evidence>
<feature type="compositionally biased region" description="Polar residues" evidence="1">
    <location>
        <begin position="270"/>
        <end position="284"/>
    </location>
</feature>
<feature type="region of interest" description="Disordered" evidence="1">
    <location>
        <begin position="1650"/>
        <end position="1673"/>
    </location>
</feature>
<feature type="region of interest" description="Disordered" evidence="1">
    <location>
        <begin position="183"/>
        <end position="501"/>
    </location>
</feature>
<feature type="domain" description="SAC3/GANP/THP3 conserved" evidence="2">
    <location>
        <begin position="503"/>
        <end position="700"/>
    </location>
</feature>
<protein>
    <recommendedName>
        <fullName evidence="2">SAC3/GANP/THP3 conserved domain-containing protein</fullName>
    </recommendedName>
</protein>
<evidence type="ECO:0000313" key="3">
    <source>
        <dbReference type="EMBL" id="GFH55301.1"/>
    </source>
</evidence>
<dbReference type="Gene3D" id="1.25.40.990">
    <property type="match status" value="1"/>
</dbReference>
<feature type="compositionally biased region" description="Polar residues" evidence="1">
    <location>
        <begin position="1661"/>
        <end position="1672"/>
    </location>
</feature>
<feature type="compositionally biased region" description="Polar residues" evidence="1">
    <location>
        <begin position="118"/>
        <end position="138"/>
    </location>
</feature>
<evidence type="ECO:0000259" key="2">
    <source>
        <dbReference type="Pfam" id="PF03399"/>
    </source>
</evidence>
<organism evidence="3 4">
    <name type="scientific">Chaetoceros tenuissimus</name>
    <dbReference type="NCBI Taxonomy" id="426638"/>
    <lineage>
        <taxon>Eukaryota</taxon>
        <taxon>Sar</taxon>
        <taxon>Stramenopiles</taxon>
        <taxon>Ochrophyta</taxon>
        <taxon>Bacillariophyta</taxon>
        <taxon>Coscinodiscophyceae</taxon>
        <taxon>Chaetocerotophycidae</taxon>
        <taxon>Chaetocerotales</taxon>
        <taxon>Chaetocerotaceae</taxon>
        <taxon>Chaetoceros</taxon>
    </lineage>
</organism>
<dbReference type="GO" id="GO:0005737">
    <property type="term" value="C:cytoplasm"/>
    <property type="evidence" value="ECO:0007669"/>
    <property type="project" value="TreeGrafter"/>
</dbReference>
<dbReference type="PANTHER" id="PTHR12436">
    <property type="entry name" value="80 KDA MCM3-ASSOCIATED PROTEIN"/>
    <property type="match status" value="1"/>
</dbReference>
<dbReference type="EMBL" id="BLLK01000047">
    <property type="protein sequence ID" value="GFH55301.1"/>
    <property type="molecule type" value="Genomic_DNA"/>
</dbReference>